<evidence type="ECO:0000313" key="1">
    <source>
        <dbReference type="EMBL" id="KAI9919325.1"/>
    </source>
</evidence>
<dbReference type="EMBL" id="CM047590">
    <property type="protein sequence ID" value="KAI9919325.1"/>
    <property type="molecule type" value="Genomic_DNA"/>
</dbReference>
<keyword evidence="2" id="KW-1185">Reference proteome</keyword>
<comment type="caution">
    <text evidence="1">The sequence shown here is derived from an EMBL/GenBank/DDBJ whole genome shotgun (WGS) entry which is preliminary data.</text>
</comment>
<gene>
    <name evidence="1" type="ORF">PsorP6_017670</name>
</gene>
<accession>A0ACC0WMS5</accession>
<sequence length="101" mass="11351">MFPPARFYHCRLIPKFVAVAYLIFIDFIITASAVPTSVKFETSFLVNFNIRISDIGIAQINLGLINAPHRSNLAPTRITLHYPIVRLIPLIPSSGALKFRI</sequence>
<reference evidence="1 2" key="1">
    <citation type="journal article" date="2022" name="bioRxiv">
        <title>The genome of the oomycete Peronosclerospora sorghi, a cosmopolitan pathogen of maize and sorghum, is inflated with dispersed pseudogenes.</title>
        <authorList>
            <person name="Fletcher K."/>
            <person name="Martin F."/>
            <person name="Isakeit T."/>
            <person name="Cavanaugh K."/>
            <person name="Magill C."/>
            <person name="Michelmore R."/>
        </authorList>
    </citation>
    <scope>NUCLEOTIDE SEQUENCE [LARGE SCALE GENOMIC DNA]</scope>
    <source>
        <strain evidence="1">P6</strain>
    </source>
</reference>
<proteinExistence type="predicted"/>
<dbReference type="Proteomes" id="UP001163321">
    <property type="component" value="Chromosome 11"/>
</dbReference>
<protein>
    <submittedName>
        <fullName evidence="1">Uncharacterized protein</fullName>
    </submittedName>
</protein>
<name>A0ACC0WMS5_9STRA</name>
<evidence type="ECO:0000313" key="2">
    <source>
        <dbReference type="Proteomes" id="UP001163321"/>
    </source>
</evidence>
<organism evidence="1 2">
    <name type="scientific">Peronosclerospora sorghi</name>
    <dbReference type="NCBI Taxonomy" id="230839"/>
    <lineage>
        <taxon>Eukaryota</taxon>
        <taxon>Sar</taxon>
        <taxon>Stramenopiles</taxon>
        <taxon>Oomycota</taxon>
        <taxon>Peronosporomycetes</taxon>
        <taxon>Peronosporales</taxon>
        <taxon>Peronosporaceae</taxon>
        <taxon>Peronosclerospora</taxon>
    </lineage>
</organism>